<evidence type="ECO:0000313" key="2">
    <source>
        <dbReference type="Proteomes" id="UP000676194"/>
    </source>
</evidence>
<keyword evidence="2" id="KW-1185">Reference proteome</keyword>
<name>A0A8E6B4T6_9BACT</name>
<protein>
    <submittedName>
        <fullName evidence="1">Uncharacterized protein</fullName>
    </submittedName>
</protein>
<dbReference type="AlphaFoldDB" id="A0A8E6B4T6"/>
<dbReference type="KEGG" id="tsph:KIH39_21270"/>
<dbReference type="EMBL" id="CP074694">
    <property type="protein sequence ID" value="QVL31352.1"/>
    <property type="molecule type" value="Genomic_DNA"/>
</dbReference>
<dbReference type="RefSeq" id="WP_213495233.1">
    <property type="nucleotide sequence ID" value="NZ_CP074694.1"/>
</dbReference>
<dbReference type="Proteomes" id="UP000676194">
    <property type="component" value="Chromosome"/>
</dbReference>
<reference evidence="1" key="1">
    <citation type="submission" date="2021-05" db="EMBL/GenBank/DDBJ databases">
        <title>Complete genome sequence of the cellulolytic planctomycete Telmatocola sphagniphila SP2T and characterization of the first cellulase from planctomycetes.</title>
        <authorList>
            <person name="Rakitin A.L."/>
            <person name="Beletsky A.V."/>
            <person name="Naumoff D.G."/>
            <person name="Kulichevskaya I.S."/>
            <person name="Mardanov A.V."/>
            <person name="Ravin N.V."/>
            <person name="Dedysh S.N."/>
        </authorList>
    </citation>
    <scope>NUCLEOTIDE SEQUENCE</scope>
    <source>
        <strain evidence="1">SP2T</strain>
    </source>
</reference>
<sequence>MITNMFLVTPRDTVNSFFLFRFINNKSGAMLQIREEYTDLVCHKCGKLNEISALDRNIVFMSKIKSKKSFVLSADDFYLTNQNGVLSLNKSFGNLLVFREQITLQ</sequence>
<gene>
    <name evidence="1" type="ORF">KIH39_21270</name>
</gene>
<organism evidence="1 2">
    <name type="scientific">Telmatocola sphagniphila</name>
    <dbReference type="NCBI Taxonomy" id="1123043"/>
    <lineage>
        <taxon>Bacteria</taxon>
        <taxon>Pseudomonadati</taxon>
        <taxon>Planctomycetota</taxon>
        <taxon>Planctomycetia</taxon>
        <taxon>Gemmatales</taxon>
        <taxon>Gemmataceae</taxon>
    </lineage>
</organism>
<proteinExistence type="predicted"/>
<accession>A0A8E6B4T6</accession>
<evidence type="ECO:0000313" key="1">
    <source>
        <dbReference type="EMBL" id="QVL31352.1"/>
    </source>
</evidence>